<organism evidence="8 9">
    <name type="scientific">Lutibaculum baratangense AMV1</name>
    <dbReference type="NCBI Taxonomy" id="631454"/>
    <lineage>
        <taxon>Bacteria</taxon>
        <taxon>Pseudomonadati</taxon>
        <taxon>Pseudomonadota</taxon>
        <taxon>Alphaproteobacteria</taxon>
        <taxon>Hyphomicrobiales</taxon>
        <taxon>Tepidamorphaceae</taxon>
        <taxon>Lutibaculum</taxon>
    </lineage>
</organism>
<keyword evidence="4 6" id="KW-1133">Transmembrane helix</keyword>
<dbReference type="eggNOG" id="COG2270">
    <property type="taxonomic scope" value="Bacteria"/>
</dbReference>
<evidence type="ECO:0000256" key="5">
    <source>
        <dbReference type="ARBA" id="ARBA00023136"/>
    </source>
</evidence>
<feature type="transmembrane region" description="Helical" evidence="6">
    <location>
        <begin position="94"/>
        <end position="115"/>
    </location>
</feature>
<dbReference type="PANTHER" id="PTHR23519:SF1">
    <property type="entry name" value="AUTOPHAGY-RELATED PROTEIN 22"/>
    <property type="match status" value="1"/>
</dbReference>
<keyword evidence="9" id="KW-1185">Reference proteome</keyword>
<dbReference type="Proteomes" id="UP000017819">
    <property type="component" value="Unassembled WGS sequence"/>
</dbReference>
<evidence type="ECO:0000256" key="2">
    <source>
        <dbReference type="ARBA" id="ARBA00022448"/>
    </source>
</evidence>
<dbReference type="InterPro" id="IPR036259">
    <property type="entry name" value="MFS_trans_sf"/>
</dbReference>
<evidence type="ECO:0000256" key="1">
    <source>
        <dbReference type="ARBA" id="ARBA00004127"/>
    </source>
</evidence>
<dbReference type="Pfam" id="PF11700">
    <property type="entry name" value="ATG22"/>
    <property type="match status" value="1"/>
</dbReference>
<feature type="transmembrane region" description="Helical" evidence="6">
    <location>
        <begin position="189"/>
        <end position="207"/>
    </location>
</feature>
<dbReference type="OrthoDB" id="9768783at2"/>
<comment type="subcellular location">
    <subcellularLocation>
        <location evidence="1">Endomembrane system</location>
        <topology evidence="1">Multi-pass membrane protein</topology>
    </subcellularLocation>
</comment>
<feature type="transmembrane region" description="Helical" evidence="6">
    <location>
        <begin position="302"/>
        <end position="320"/>
    </location>
</feature>
<dbReference type="InterPro" id="IPR050495">
    <property type="entry name" value="ATG22/LtaA_families"/>
</dbReference>
<feature type="domain" description="Major facilitator superfamily (MFS) profile" evidence="7">
    <location>
        <begin position="1"/>
        <end position="438"/>
    </location>
</feature>
<proteinExistence type="predicted"/>
<protein>
    <submittedName>
        <fullName evidence="8">Major facilitator superfamily MFS_1</fullName>
    </submittedName>
</protein>
<feature type="transmembrane region" description="Helical" evidence="6">
    <location>
        <begin position="381"/>
        <end position="406"/>
    </location>
</feature>
<dbReference type="PROSITE" id="PS50850">
    <property type="entry name" value="MFS"/>
    <property type="match status" value="1"/>
</dbReference>
<dbReference type="PATRIC" id="fig|631454.5.peg.894"/>
<dbReference type="GO" id="GO:0012505">
    <property type="term" value="C:endomembrane system"/>
    <property type="evidence" value="ECO:0007669"/>
    <property type="project" value="UniProtKB-SubCell"/>
</dbReference>
<dbReference type="AlphaFoldDB" id="V4R3B9"/>
<reference evidence="8 9" key="1">
    <citation type="journal article" date="2014" name="Genome Announc.">
        <title>Draft Genome Sequence of Lutibaculum baratangense Strain AMV1T, Isolated from a Mud Volcano in Andamans, India.</title>
        <authorList>
            <person name="Singh A."/>
            <person name="Sreenivas A."/>
            <person name="Sathyanarayana Reddy G."/>
            <person name="Pinnaka A.K."/>
            <person name="Shivaji S."/>
        </authorList>
    </citation>
    <scope>NUCLEOTIDE SEQUENCE [LARGE SCALE GENOMIC DNA]</scope>
    <source>
        <strain evidence="8 9">AMV1</strain>
    </source>
</reference>
<sequence length="438" mass="45543">MLFDWAGQPFYTVVTTFIFAPYFAAQVAPDPATGQSWWGLASAVAGLAVALSSPVLGAIADETGRRKAWLAAFSVLFVVGATGLWFAAPGGLAPVVMVLAAYVVATIGIEFATVFNNAMLPDVAPRQMIGRLSGSAWGLGYAGGLVALVLVLGLMTPMPGSDLTMLGVQPLVSHLAPAAGERLTGPLSALWYVVFVVPLFLFCPDVPSRSRLAPAVRSGLRELRRTLARLPSHRQVLKFFVARMLYQDGLNALVLFGGIYATGTFGWTTAEVGVFGILLAACGGIGAWAGGRADDRFGPKRVVAVSVAGLAIVSVGLLSVDAETVLFVIPAGGGGEGLFASTPERLYLLLGIFVGLFFGPAQAASRTILVRLAPRESMTEFFGLYALTGKLTAFLGPLAVGLLTAASGSQRVGISVVVVFLVAGLAVLATVRVPRSID</sequence>
<feature type="transmembrane region" description="Helical" evidence="6">
    <location>
        <begin position="68"/>
        <end position="88"/>
    </location>
</feature>
<dbReference type="GO" id="GO:0022857">
    <property type="term" value="F:transmembrane transporter activity"/>
    <property type="evidence" value="ECO:0007669"/>
    <property type="project" value="InterPro"/>
</dbReference>
<feature type="transmembrane region" description="Helical" evidence="6">
    <location>
        <begin position="412"/>
        <end position="431"/>
    </location>
</feature>
<dbReference type="Gene3D" id="1.20.1250.20">
    <property type="entry name" value="MFS general substrate transporter like domains"/>
    <property type="match status" value="1"/>
</dbReference>
<dbReference type="InterPro" id="IPR020846">
    <property type="entry name" value="MFS_dom"/>
</dbReference>
<feature type="transmembrane region" description="Helical" evidence="6">
    <location>
        <begin position="136"/>
        <end position="155"/>
    </location>
</feature>
<gene>
    <name evidence="8" type="ORF">N177_0907</name>
</gene>
<comment type="caution">
    <text evidence="8">The sequence shown here is derived from an EMBL/GenBank/DDBJ whole genome shotgun (WGS) entry which is preliminary data.</text>
</comment>
<feature type="transmembrane region" description="Helical" evidence="6">
    <location>
        <begin position="273"/>
        <end position="290"/>
    </location>
</feature>
<evidence type="ECO:0000256" key="6">
    <source>
        <dbReference type="SAM" id="Phobius"/>
    </source>
</evidence>
<dbReference type="InterPro" id="IPR024671">
    <property type="entry name" value="Atg22-like"/>
</dbReference>
<evidence type="ECO:0000313" key="8">
    <source>
        <dbReference type="EMBL" id="ESR26407.1"/>
    </source>
</evidence>
<accession>V4R3B9</accession>
<feature type="transmembrane region" description="Helical" evidence="6">
    <location>
        <begin position="346"/>
        <end position="369"/>
    </location>
</feature>
<keyword evidence="5 6" id="KW-0472">Membrane</keyword>
<name>V4R3B9_9HYPH</name>
<dbReference type="PANTHER" id="PTHR23519">
    <property type="entry name" value="AUTOPHAGY-RELATED PROTEIN 22"/>
    <property type="match status" value="1"/>
</dbReference>
<keyword evidence="3 6" id="KW-0812">Transmembrane</keyword>
<dbReference type="STRING" id="631454.N177_0907"/>
<evidence type="ECO:0000256" key="4">
    <source>
        <dbReference type="ARBA" id="ARBA00022989"/>
    </source>
</evidence>
<feature type="transmembrane region" description="Helical" evidence="6">
    <location>
        <begin position="9"/>
        <end position="25"/>
    </location>
</feature>
<feature type="transmembrane region" description="Helical" evidence="6">
    <location>
        <begin position="37"/>
        <end position="56"/>
    </location>
</feature>
<feature type="transmembrane region" description="Helical" evidence="6">
    <location>
        <begin position="249"/>
        <end position="267"/>
    </location>
</feature>
<evidence type="ECO:0000313" key="9">
    <source>
        <dbReference type="Proteomes" id="UP000017819"/>
    </source>
</evidence>
<evidence type="ECO:0000259" key="7">
    <source>
        <dbReference type="PROSITE" id="PS50850"/>
    </source>
</evidence>
<dbReference type="EMBL" id="AWXZ01000015">
    <property type="protein sequence ID" value="ESR26407.1"/>
    <property type="molecule type" value="Genomic_DNA"/>
</dbReference>
<evidence type="ECO:0000256" key="3">
    <source>
        <dbReference type="ARBA" id="ARBA00022692"/>
    </source>
</evidence>
<dbReference type="SUPFAM" id="SSF103473">
    <property type="entry name" value="MFS general substrate transporter"/>
    <property type="match status" value="1"/>
</dbReference>
<keyword evidence="2" id="KW-0813">Transport</keyword>